<evidence type="ECO:0000313" key="2">
    <source>
        <dbReference type="EMBL" id="CAE0067194.1"/>
    </source>
</evidence>
<evidence type="ECO:0000256" key="1">
    <source>
        <dbReference type="SAM" id="MobiDB-lite"/>
    </source>
</evidence>
<feature type="region of interest" description="Disordered" evidence="1">
    <location>
        <begin position="1"/>
        <end position="204"/>
    </location>
</feature>
<dbReference type="EMBL" id="HBHW01045404">
    <property type="protein sequence ID" value="CAE0067200.1"/>
    <property type="molecule type" value="Transcribed_RNA"/>
</dbReference>
<proteinExistence type="predicted"/>
<gene>
    <name evidence="2" type="ORF">RMAR00112_LOCUS35270</name>
    <name evidence="3" type="ORF">RMAR00112_LOCUS35275</name>
    <name evidence="4" type="ORF">RMAR00112_LOCUS35276</name>
</gene>
<feature type="compositionally biased region" description="Acidic residues" evidence="1">
    <location>
        <begin position="95"/>
        <end position="115"/>
    </location>
</feature>
<feature type="compositionally biased region" description="Basic residues" evidence="1">
    <location>
        <begin position="22"/>
        <end position="34"/>
    </location>
</feature>
<organism evidence="3">
    <name type="scientific">Rhodosorus marinus</name>
    <dbReference type="NCBI Taxonomy" id="101924"/>
    <lineage>
        <taxon>Eukaryota</taxon>
        <taxon>Rhodophyta</taxon>
        <taxon>Stylonematophyceae</taxon>
        <taxon>Stylonematales</taxon>
        <taxon>Stylonemataceae</taxon>
        <taxon>Rhodosorus</taxon>
    </lineage>
</organism>
<reference evidence="3" key="1">
    <citation type="submission" date="2021-01" db="EMBL/GenBank/DDBJ databases">
        <authorList>
            <person name="Corre E."/>
            <person name="Pelletier E."/>
            <person name="Niang G."/>
            <person name="Scheremetjew M."/>
            <person name="Finn R."/>
            <person name="Kale V."/>
            <person name="Holt S."/>
            <person name="Cochrane G."/>
            <person name="Meng A."/>
            <person name="Brown T."/>
            <person name="Cohen L."/>
        </authorList>
    </citation>
    <scope>NUCLEOTIDE SEQUENCE</scope>
    <source>
        <strain evidence="3">CCMP 769</strain>
    </source>
</reference>
<protein>
    <submittedName>
        <fullName evidence="3">Uncharacterized protein</fullName>
    </submittedName>
</protein>
<dbReference type="EMBL" id="HBHW01045398">
    <property type="protein sequence ID" value="CAE0067194.1"/>
    <property type="molecule type" value="Transcribed_RNA"/>
</dbReference>
<dbReference type="EMBL" id="HBHW01045403">
    <property type="protein sequence ID" value="CAE0067199.1"/>
    <property type="molecule type" value="Transcribed_RNA"/>
</dbReference>
<sequence>MAEDGKGDVVEEDGADGLLLKKGGKKKAETRKRVRAEEDFSEIVPVVSPEKDSGQPWGGSGVDNEKTSYTTRSGRRTSRSVTAVKGVNENVELGSGEDDLEHSDFEADSSDEEGEVAALVGSGSDADDYAIKPNKKANTKQKKAGSPPKGKRTEKKKEKEESASAAPTLNSVRKQGLKRGKGKSTNGVGLNGQARRGGLGSKGADKVFAPIQIGADQPRLRIGLSKRTRLEPLHGSRH</sequence>
<feature type="compositionally biased region" description="Basic residues" evidence="1">
    <location>
        <begin position="133"/>
        <end position="154"/>
    </location>
</feature>
<accession>A0A7S3EP10</accession>
<dbReference type="AlphaFoldDB" id="A0A7S3EP10"/>
<evidence type="ECO:0000313" key="4">
    <source>
        <dbReference type="EMBL" id="CAE0067200.1"/>
    </source>
</evidence>
<evidence type="ECO:0000313" key="3">
    <source>
        <dbReference type="EMBL" id="CAE0067199.1"/>
    </source>
</evidence>
<name>A0A7S3EP10_9RHOD</name>